<evidence type="ECO:0000313" key="6">
    <source>
        <dbReference type="Proteomes" id="UP000538666"/>
    </source>
</evidence>
<feature type="compositionally biased region" description="Basic and acidic residues" evidence="3">
    <location>
        <begin position="1"/>
        <end position="16"/>
    </location>
</feature>
<dbReference type="GO" id="GO:0033609">
    <property type="term" value="P:oxalate metabolic process"/>
    <property type="evidence" value="ECO:0007669"/>
    <property type="project" value="InterPro"/>
</dbReference>
<dbReference type="PANTHER" id="PTHR35848">
    <property type="entry name" value="OXALATE-BINDING PROTEIN"/>
    <property type="match status" value="1"/>
</dbReference>
<organism evidence="5 6">
    <name type="scientific">Silvibacterium bohemicum</name>
    <dbReference type="NCBI Taxonomy" id="1577686"/>
    <lineage>
        <taxon>Bacteria</taxon>
        <taxon>Pseudomonadati</taxon>
        <taxon>Acidobacteriota</taxon>
        <taxon>Terriglobia</taxon>
        <taxon>Terriglobales</taxon>
        <taxon>Acidobacteriaceae</taxon>
        <taxon>Silvibacterium</taxon>
    </lineage>
</organism>
<dbReference type="GO" id="GO:0046872">
    <property type="term" value="F:metal ion binding"/>
    <property type="evidence" value="ECO:0007669"/>
    <property type="project" value="UniProtKB-KW"/>
</dbReference>
<proteinExistence type="predicted"/>
<feature type="binding site" evidence="2">
    <location>
        <position position="271"/>
    </location>
    <ligand>
        <name>Mn(2+)</name>
        <dbReference type="ChEBI" id="CHEBI:29035"/>
        <label>2</label>
    </ligand>
</feature>
<comment type="cofactor">
    <cofactor evidence="2">
        <name>Mn(2+)</name>
        <dbReference type="ChEBI" id="CHEBI:29035"/>
    </cofactor>
    <text evidence="2">Binds 2 manganese ions per subunit.</text>
</comment>
<evidence type="ECO:0000256" key="1">
    <source>
        <dbReference type="ARBA" id="ARBA00022723"/>
    </source>
</evidence>
<feature type="binding site" evidence="2">
    <location>
        <position position="100"/>
    </location>
    <ligand>
        <name>Mn(2+)</name>
        <dbReference type="ChEBI" id="CHEBI:29035"/>
        <label>1</label>
    </ligand>
</feature>
<dbReference type="InterPro" id="IPR011051">
    <property type="entry name" value="RmlC_Cupin_sf"/>
</dbReference>
<reference evidence="5 6" key="1">
    <citation type="submission" date="2020-08" db="EMBL/GenBank/DDBJ databases">
        <title>Genomic Encyclopedia of Type Strains, Phase IV (KMG-IV): sequencing the most valuable type-strain genomes for metagenomic binning, comparative biology and taxonomic classification.</title>
        <authorList>
            <person name="Goeker M."/>
        </authorList>
    </citation>
    <scope>NUCLEOTIDE SEQUENCE [LARGE SCALE GENOMIC DNA]</scope>
    <source>
        <strain evidence="5 6">DSM 103733</strain>
    </source>
</reference>
<feature type="binding site" evidence="2">
    <location>
        <position position="96"/>
    </location>
    <ligand>
        <name>Mn(2+)</name>
        <dbReference type="ChEBI" id="CHEBI:29035"/>
        <label>1</label>
    </ligand>
</feature>
<evidence type="ECO:0000256" key="3">
    <source>
        <dbReference type="SAM" id="MobiDB-lite"/>
    </source>
</evidence>
<dbReference type="InterPro" id="IPR006045">
    <property type="entry name" value="Cupin_1"/>
</dbReference>
<feature type="region of interest" description="Disordered" evidence="3">
    <location>
        <begin position="1"/>
        <end position="39"/>
    </location>
</feature>
<dbReference type="NCBIfam" id="TIGR03404">
    <property type="entry name" value="bicupin_oxalic"/>
    <property type="match status" value="1"/>
</dbReference>
<feature type="binding site" evidence="2">
    <location>
        <position position="273"/>
    </location>
    <ligand>
        <name>Mn(2+)</name>
        <dbReference type="ChEBI" id="CHEBI:29035"/>
        <label>2</label>
    </ligand>
</feature>
<dbReference type="CDD" id="cd20304">
    <property type="entry name" value="cupin_OxDC_N"/>
    <property type="match status" value="1"/>
</dbReference>
<dbReference type="RefSeq" id="WP_050058922.1">
    <property type="nucleotide sequence ID" value="NZ_JACHEK010000004.1"/>
</dbReference>
<evidence type="ECO:0000256" key="2">
    <source>
        <dbReference type="PIRSR" id="PIRSR617774-2"/>
    </source>
</evidence>
<gene>
    <name evidence="5" type="ORF">HNQ77_002409</name>
</gene>
<dbReference type="CDD" id="cd20305">
    <property type="entry name" value="cupin_OxDC_C"/>
    <property type="match status" value="1"/>
</dbReference>
<keyword evidence="5" id="KW-0456">Lyase</keyword>
<keyword evidence="2" id="KW-0464">Manganese</keyword>
<dbReference type="SMART" id="SM00835">
    <property type="entry name" value="Cupin_1"/>
    <property type="match status" value="2"/>
</dbReference>
<comment type="caution">
    <text evidence="5">The sequence shown here is derived from an EMBL/GenBank/DDBJ whole genome shotgun (WGS) entry which is preliminary data.</text>
</comment>
<keyword evidence="6" id="KW-1185">Reference proteome</keyword>
<dbReference type="AlphaFoldDB" id="A0A841JVG1"/>
<dbReference type="Gene3D" id="2.60.120.10">
    <property type="entry name" value="Jelly Rolls"/>
    <property type="match status" value="2"/>
</dbReference>
<feature type="domain" description="Cupin type-1" evidence="4">
    <location>
        <begin position="52"/>
        <end position="191"/>
    </location>
</feature>
<dbReference type="SUPFAM" id="SSF51182">
    <property type="entry name" value="RmlC-like cupins"/>
    <property type="match status" value="1"/>
</dbReference>
<feature type="binding site" evidence="2">
    <location>
        <position position="278"/>
    </location>
    <ligand>
        <name>Mn(2+)</name>
        <dbReference type="ChEBI" id="CHEBI:29035"/>
        <label>2</label>
    </ligand>
</feature>
<feature type="binding site" evidence="2">
    <location>
        <position position="317"/>
    </location>
    <ligand>
        <name>Mn(2+)</name>
        <dbReference type="ChEBI" id="CHEBI:29035"/>
        <label>2</label>
    </ligand>
</feature>
<feature type="domain" description="Cupin type-1" evidence="4">
    <location>
        <begin position="227"/>
        <end position="367"/>
    </location>
</feature>
<dbReference type="InterPro" id="IPR014710">
    <property type="entry name" value="RmlC-like_jellyroll"/>
</dbReference>
<feature type="binding site" evidence="2">
    <location>
        <position position="94"/>
    </location>
    <ligand>
        <name>Mn(2+)</name>
        <dbReference type="ChEBI" id="CHEBI:29035"/>
        <label>1</label>
    </ligand>
</feature>
<feature type="binding site" evidence="2">
    <location>
        <position position="139"/>
    </location>
    <ligand>
        <name>Mn(2+)</name>
        <dbReference type="ChEBI" id="CHEBI:29035"/>
        <label>1</label>
    </ligand>
</feature>
<accession>A0A841JVG1</accession>
<dbReference type="Pfam" id="PF00190">
    <property type="entry name" value="Cupin_1"/>
    <property type="match status" value="2"/>
</dbReference>
<protein>
    <submittedName>
        <fullName evidence="5">Oxalate decarboxylase</fullName>
        <ecNumber evidence="5">4.1.1.2</ecNumber>
    </submittedName>
</protein>
<dbReference type="InterPro" id="IPR017774">
    <property type="entry name" value="Bicupin_oxalate_deCO2ase/Oxase"/>
</dbReference>
<dbReference type="InterPro" id="IPR051610">
    <property type="entry name" value="GPI/OXD"/>
</dbReference>
<dbReference type="Proteomes" id="UP000538666">
    <property type="component" value="Unassembled WGS sequence"/>
</dbReference>
<dbReference type="EC" id="4.1.1.2" evidence="5"/>
<dbReference type="EMBL" id="JACHEK010000004">
    <property type="protein sequence ID" value="MBB6144457.1"/>
    <property type="molecule type" value="Genomic_DNA"/>
</dbReference>
<keyword evidence="1 2" id="KW-0479">Metal-binding</keyword>
<evidence type="ECO:0000313" key="5">
    <source>
        <dbReference type="EMBL" id="MBB6144457.1"/>
    </source>
</evidence>
<evidence type="ECO:0000259" key="4">
    <source>
        <dbReference type="SMART" id="SM00835"/>
    </source>
</evidence>
<name>A0A841JVG1_9BACT</name>
<sequence length="383" mass="42637">MSEKEVRQPIRGDKGATDPGPRNVLLDEQNPDVLIPPATDSGSIPNLKFSFAMAHNRLEDGGWAREVTVRELPVATSMAGVDMRLDSGVVRELHWHKEAEWAYILQGNVRLTVVDQDRNVCIEDLKPGDIWLVPAGVPHSIQGLEGGTEFLLVFDDGNFSENQTLLITEFMAHLPPEVLAKNFGVSAEKFAGIPKSEKYIFTLPVPPPLDVVRKQLPDSPPKFSYVYHASEQPSTSYSGGAIKVIDSENFPVTNLSALVMEIEPGGMREIHWHPGADEWQYYMEGSARMTVFDATSKARTFNYTAGDVGFVPRTLGHYIENTGDSMLRIINVFNTPVYKDISLANWMALTPKELVRGHLNLDDDVIEGLRRDRDAVVLSRPSR</sequence>
<dbReference type="GO" id="GO:0046564">
    <property type="term" value="F:oxalate decarboxylase activity"/>
    <property type="evidence" value="ECO:0007669"/>
    <property type="project" value="UniProtKB-EC"/>
</dbReference>
<dbReference type="PANTHER" id="PTHR35848:SF9">
    <property type="entry name" value="SLL1358 PROTEIN"/>
    <property type="match status" value="1"/>
</dbReference>